<dbReference type="EMBL" id="CM007656">
    <property type="protein sequence ID" value="ONI02284.1"/>
    <property type="molecule type" value="Genomic_DNA"/>
</dbReference>
<gene>
    <name evidence="1" type="ORF">PRUPE_6G187900</name>
</gene>
<protein>
    <submittedName>
        <fullName evidence="1">Uncharacterized protein</fullName>
    </submittedName>
</protein>
<evidence type="ECO:0000313" key="1">
    <source>
        <dbReference type="EMBL" id="ONI02284.1"/>
    </source>
</evidence>
<accession>A0A251NSI6</accession>
<name>A0A251NSI6_PRUPE</name>
<organism evidence="1 2">
    <name type="scientific">Prunus persica</name>
    <name type="common">Peach</name>
    <name type="synonym">Amygdalus persica</name>
    <dbReference type="NCBI Taxonomy" id="3760"/>
    <lineage>
        <taxon>Eukaryota</taxon>
        <taxon>Viridiplantae</taxon>
        <taxon>Streptophyta</taxon>
        <taxon>Embryophyta</taxon>
        <taxon>Tracheophyta</taxon>
        <taxon>Spermatophyta</taxon>
        <taxon>Magnoliopsida</taxon>
        <taxon>eudicotyledons</taxon>
        <taxon>Gunneridae</taxon>
        <taxon>Pentapetalae</taxon>
        <taxon>rosids</taxon>
        <taxon>fabids</taxon>
        <taxon>Rosales</taxon>
        <taxon>Rosaceae</taxon>
        <taxon>Amygdaloideae</taxon>
        <taxon>Amygdaleae</taxon>
        <taxon>Prunus</taxon>
    </lineage>
</organism>
<keyword evidence="2" id="KW-1185">Reference proteome</keyword>
<dbReference type="Gramene" id="ONI02284">
    <property type="protein sequence ID" value="ONI02284"/>
    <property type="gene ID" value="PRUPE_6G187900"/>
</dbReference>
<sequence length="84" mass="9598">MMRLQNCEFLAISQIVVQGIERGPAIYNDLQSLHLIAITVQLYTTTSYNCHHDSIIHSHFKYTQSQFNCQMVALTMDTLALLIP</sequence>
<dbReference type="AlphaFoldDB" id="A0A251NSI6"/>
<proteinExistence type="predicted"/>
<dbReference type="Proteomes" id="UP000006882">
    <property type="component" value="Chromosome G6"/>
</dbReference>
<reference evidence="1 2" key="1">
    <citation type="journal article" date="2013" name="Nat. Genet.">
        <title>The high-quality draft genome of peach (Prunus persica) identifies unique patterns of genetic diversity, domestication and genome evolution.</title>
        <authorList>
            <consortium name="International Peach Genome Initiative"/>
            <person name="Verde I."/>
            <person name="Abbott A.G."/>
            <person name="Scalabrin S."/>
            <person name="Jung S."/>
            <person name="Shu S."/>
            <person name="Marroni F."/>
            <person name="Zhebentyayeva T."/>
            <person name="Dettori M.T."/>
            <person name="Grimwood J."/>
            <person name="Cattonaro F."/>
            <person name="Zuccolo A."/>
            <person name="Rossini L."/>
            <person name="Jenkins J."/>
            <person name="Vendramin E."/>
            <person name="Meisel L.A."/>
            <person name="Decroocq V."/>
            <person name="Sosinski B."/>
            <person name="Prochnik S."/>
            <person name="Mitros T."/>
            <person name="Policriti A."/>
            <person name="Cipriani G."/>
            <person name="Dondini L."/>
            <person name="Ficklin S."/>
            <person name="Goodstein D.M."/>
            <person name="Xuan P."/>
            <person name="Del Fabbro C."/>
            <person name="Aramini V."/>
            <person name="Copetti D."/>
            <person name="Gonzalez S."/>
            <person name="Horner D.S."/>
            <person name="Falchi R."/>
            <person name="Lucas S."/>
            <person name="Mica E."/>
            <person name="Maldonado J."/>
            <person name="Lazzari B."/>
            <person name="Bielenberg D."/>
            <person name="Pirona R."/>
            <person name="Miculan M."/>
            <person name="Barakat A."/>
            <person name="Testolin R."/>
            <person name="Stella A."/>
            <person name="Tartarini S."/>
            <person name="Tonutti P."/>
            <person name="Arus P."/>
            <person name="Orellana A."/>
            <person name="Wells C."/>
            <person name="Main D."/>
            <person name="Vizzotto G."/>
            <person name="Silva H."/>
            <person name="Salamini F."/>
            <person name="Schmutz J."/>
            <person name="Morgante M."/>
            <person name="Rokhsar D.S."/>
        </authorList>
    </citation>
    <scope>NUCLEOTIDE SEQUENCE [LARGE SCALE GENOMIC DNA]</scope>
    <source>
        <strain evidence="2">cv. Nemared</strain>
    </source>
</reference>
<evidence type="ECO:0000313" key="2">
    <source>
        <dbReference type="Proteomes" id="UP000006882"/>
    </source>
</evidence>